<proteinExistence type="predicted"/>
<feature type="transmembrane region" description="Helical" evidence="1">
    <location>
        <begin position="136"/>
        <end position="154"/>
    </location>
</feature>
<reference evidence="2 3" key="1">
    <citation type="submission" date="2023-04" db="EMBL/GenBank/DDBJ databases">
        <title>Draft genome sequence of acteroides sedimenti strain YN3PY1.</title>
        <authorList>
            <person name="Yoshida N."/>
        </authorList>
    </citation>
    <scope>NUCLEOTIDE SEQUENCE [LARGE SCALE GENOMIC DNA]</scope>
    <source>
        <strain evidence="2 3">YN3PY1</strain>
    </source>
</reference>
<keyword evidence="1" id="KW-0812">Transmembrane</keyword>
<dbReference type="CDD" id="cd01610">
    <property type="entry name" value="PAP2_like"/>
    <property type="match status" value="1"/>
</dbReference>
<evidence type="ECO:0000313" key="2">
    <source>
        <dbReference type="EMBL" id="BEG99909.1"/>
    </source>
</evidence>
<accession>A0ABM8IE29</accession>
<dbReference type="RefSeq" id="WP_353330808.1">
    <property type="nucleotide sequence ID" value="NZ_AP028055.1"/>
</dbReference>
<organism evidence="2 3">
    <name type="scientific">Bacteroides sedimenti</name>
    <dbReference type="NCBI Taxonomy" id="2136147"/>
    <lineage>
        <taxon>Bacteria</taxon>
        <taxon>Pseudomonadati</taxon>
        <taxon>Bacteroidota</taxon>
        <taxon>Bacteroidia</taxon>
        <taxon>Bacteroidales</taxon>
        <taxon>Bacteroidaceae</taxon>
        <taxon>Bacteroides</taxon>
    </lineage>
</organism>
<keyword evidence="1" id="KW-0472">Membrane</keyword>
<evidence type="ECO:0000256" key="1">
    <source>
        <dbReference type="SAM" id="Phobius"/>
    </source>
</evidence>
<feature type="transmembrane region" description="Helical" evidence="1">
    <location>
        <begin position="186"/>
        <end position="204"/>
    </location>
</feature>
<feature type="transmembrane region" description="Helical" evidence="1">
    <location>
        <begin position="12"/>
        <end position="35"/>
    </location>
</feature>
<evidence type="ECO:0000313" key="3">
    <source>
        <dbReference type="Proteomes" id="UP001496674"/>
    </source>
</evidence>
<name>A0ABM8IE29_9BACE</name>
<gene>
    <name evidence="2" type="ORF">BSYN_21740</name>
</gene>
<dbReference type="EMBL" id="AP028055">
    <property type="protein sequence ID" value="BEG99909.1"/>
    <property type="molecule type" value="Genomic_DNA"/>
</dbReference>
<sequence>MDKKNINTIARIISGIFNPFIVPFLAFMALFFFSYLSMLPLTYRLVVLGVVYAFTILMPTLTIFFFRKINGWGMRAFRDRKKRFVPYILTILSYIACLVMMVKMNLPRYMTGIIVASLIAMIVCILLNLKWKISEHMTAIGGVVGGLIAFSFLVNYNPLFWLSFFILASGCLGTARIVLKHHTLPEVLTGFLIGFLCAIFGILYL</sequence>
<feature type="transmembrane region" description="Helical" evidence="1">
    <location>
        <begin position="84"/>
        <end position="102"/>
    </location>
</feature>
<feature type="transmembrane region" description="Helical" evidence="1">
    <location>
        <begin position="108"/>
        <end position="129"/>
    </location>
</feature>
<feature type="transmembrane region" description="Helical" evidence="1">
    <location>
        <begin position="41"/>
        <end position="64"/>
    </location>
</feature>
<dbReference type="Proteomes" id="UP001496674">
    <property type="component" value="Chromosome"/>
</dbReference>
<keyword evidence="3" id="KW-1185">Reference proteome</keyword>
<keyword evidence="1" id="KW-1133">Transmembrane helix</keyword>
<protein>
    <submittedName>
        <fullName evidence="2">Membrane protein</fullName>
    </submittedName>
</protein>